<sequence>MEITLHTFLIVCPLVFLAGLIDSIAGGGGLISLPAYFIAGLPPHYAIATNKLSSSVGTAIATFRYCKNKLVDWGIGIPSILLALSGSTLGANLALLVNEKFLKYILLMILPVVGFYVIKNNSFADKAKENPLPRKKVCLIAFGAAFVIGAYDGFYGPGTGTFLILIYTGLARMDIRIASGNTKLVNLSSNIAALITFILNGKIIFLLGLTAALFSIAGNYIGSGLVLKNGYKIIRPIILTVICLLFIKIISG</sequence>
<organism evidence="9 10">
    <name type="scientific">Anaerocolumna sedimenticola</name>
    <dbReference type="NCBI Taxonomy" id="2696063"/>
    <lineage>
        <taxon>Bacteria</taxon>
        <taxon>Bacillati</taxon>
        <taxon>Bacillota</taxon>
        <taxon>Clostridia</taxon>
        <taxon>Lachnospirales</taxon>
        <taxon>Lachnospiraceae</taxon>
        <taxon>Anaerocolumna</taxon>
    </lineage>
</organism>
<keyword evidence="3" id="KW-0813">Transport</keyword>
<evidence type="ECO:0000256" key="5">
    <source>
        <dbReference type="ARBA" id="ARBA00022692"/>
    </source>
</evidence>
<dbReference type="RefSeq" id="WP_161837387.1">
    <property type="nucleotide sequence ID" value="NZ_CP048000.1"/>
</dbReference>
<dbReference type="PANTHER" id="PTHR30269">
    <property type="entry name" value="TRANSMEMBRANE PROTEIN YFCA"/>
    <property type="match status" value="1"/>
</dbReference>
<feature type="transmembrane region" description="Helical" evidence="8">
    <location>
        <begin position="191"/>
        <end position="221"/>
    </location>
</feature>
<protein>
    <recommendedName>
        <fullName evidence="8">Probable membrane transporter protein</fullName>
    </recommendedName>
</protein>
<name>A0A6P1TKH5_9FIRM</name>
<evidence type="ECO:0000256" key="3">
    <source>
        <dbReference type="ARBA" id="ARBA00022448"/>
    </source>
</evidence>
<dbReference type="GO" id="GO:0005886">
    <property type="term" value="C:plasma membrane"/>
    <property type="evidence" value="ECO:0007669"/>
    <property type="project" value="UniProtKB-SubCell"/>
</dbReference>
<keyword evidence="6 8" id="KW-1133">Transmembrane helix</keyword>
<evidence type="ECO:0000256" key="4">
    <source>
        <dbReference type="ARBA" id="ARBA00022475"/>
    </source>
</evidence>
<reference evidence="9 10" key="1">
    <citation type="submission" date="2020-01" db="EMBL/GenBank/DDBJ databases">
        <title>Genome analysis of Anaerocolumna sp. CBA3638.</title>
        <authorList>
            <person name="Kim J."/>
            <person name="Roh S.W."/>
        </authorList>
    </citation>
    <scope>NUCLEOTIDE SEQUENCE [LARGE SCALE GENOMIC DNA]</scope>
    <source>
        <strain evidence="9 10">CBA3638</strain>
    </source>
</reference>
<comment type="subcellular location">
    <subcellularLocation>
        <location evidence="1 8">Cell membrane</location>
        <topology evidence="1 8">Multi-pass membrane protein</topology>
    </subcellularLocation>
</comment>
<feature type="transmembrane region" description="Helical" evidence="8">
    <location>
        <begin position="233"/>
        <end position="251"/>
    </location>
</feature>
<comment type="similarity">
    <text evidence="2 8">Belongs to the 4-toluene sulfonate uptake permease (TSUP) (TC 2.A.102) family.</text>
</comment>
<dbReference type="PANTHER" id="PTHR30269:SF0">
    <property type="entry name" value="MEMBRANE TRANSPORTER PROTEIN YFCA-RELATED"/>
    <property type="match status" value="1"/>
</dbReference>
<evidence type="ECO:0000256" key="2">
    <source>
        <dbReference type="ARBA" id="ARBA00009142"/>
    </source>
</evidence>
<proteinExistence type="inferred from homology"/>
<dbReference type="Pfam" id="PF01925">
    <property type="entry name" value="TauE"/>
    <property type="match status" value="1"/>
</dbReference>
<accession>A0A6P1TKH5</accession>
<keyword evidence="5 8" id="KW-0812">Transmembrane</keyword>
<evidence type="ECO:0000256" key="8">
    <source>
        <dbReference type="RuleBase" id="RU363041"/>
    </source>
</evidence>
<feature type="transmembrane region" description="Helical" evidence="8">
    <location>
        <begin position="7"/>
        <end position="39"/>
    </location>
</feature>
<keyword evidence="4 8" id="KW-1003">Cell membrane</keyword>
<evidence type="ECO:0000256" key="1">
    <source>
        <dbReference type="ARBA" id="ARBA00004651"/>
    </source>
</evidence>
<feature type="transmembrane region" description="Helical" evidence="8">
    <location>
        <begin position="75"/>
        <end position="95"/>
    </location>
</feature>
<keyword evidence="7 8" id="KW-0472">Membrane</keyword>
<evidence type="ECO:0000313" key="10">
    <source>
        <dbReference type="Proteomes" id="UP000464314"/>
    </source>
</evidence>
<dbReference type="EMBL" id="CP048000">
    <property type="protein sequence ID" value="QHQ60551.1"/>
    <property type="molecule type" value="Genomic_DNA"/>
</dbReference>
<dbReference type="Proteomes" id="UP000464314">
    <property type="component" value="Chromosome"/>
</dbReference>
<evidence type="ECO:0000313" key="9">
    <source>
        <dbReference type="EMBL" id="QHQ60551.1"/>
    </source>
</evidence>
<dbReference type="KEGG" id="anr:Ana3638_07030"/>
<keyword evidence="10" id="KW-1185">Reference proteome</keyword>
<evidence type="ECO:0000256" key="7">
    <source>
        <dbReference type="ARBA" id="ARBA00023136"/>
    </source>
</evidence>
<dbReference type="AlphaFoldDB" id="A0A6P1TKH5"/>
<evidence type="ECO:0000256" key="6">
    <source>
        <dbReference type="ARBA" id="ARBA00022989"/>
    </source>
</evidence>
<dbReference type="InterPro" id="IPR002781">
    <property type="entry name" value="TM_pro_TauE-like"/>
</dbReference>
<feature type="transmembrane region" description="Helical" evidence="8">
    <location>
        <begin position="101"/>
        <end position="118"/>
    </location>
</feature>
<gene>
    <name evidence="9" type="ORF">Ana3638_07030</name>
</gene>
<dbReference type="InterPro" id="IPR052017">
    <property type="entry name" value="TSUP"/>
</dbReference>